<dbReference type="SUPFAM" id="SSF100950">
    <property type="entry name" value="NagB/RpiA/CoA transferase-like"/>
    <property type="match status" value="1"/>
</dbReference>
<evidence type="ECO:0000256" key="3">
    <source>
        <dbReference type="ARBA" id="ARBA00022840"/>
    </source>
</evidence>
<keyword evidence="3" id="KW-0067">ATP-binding</keyword>
<evidence type="ECO:0008006" key="5">
    <source>
        <dbReference type="Google" id="ProtNLM"/>
    </source>
</evidence>
<proteinExistence type="inferred from homology"/>
<evidence type="ECO:0000256" key="2">
    <source>
        <dbReference type="ARBA" id="ARBA00022741"/>
    </source>
</evidence>
<accession>A0A0F9K2I1</accession>
<protein>
    <recommendedName>
        <fullName evidence="5">5-formyltetrahydrofolate cyclo-ligase</fullName>
    </recommendedName>
</protein>
<dbReference type="Gene3D" id="3.40.50.10420">
    <property type="entry name" value="NagB/RpiA/CoA transferase-like"/>
    <property type="match status" value="1"/>
</dbReference>
<dbReference type="GO" id="GO:0005524">
    <property type="term" value="F:ATP binding"/>
    <property type="evidence" value="ECO:0007669"/>
    <property type="project" value="UniProtKB-KW"/>
</dbReference>
<dbReference type="GO" id="GO:0035999">
    <property type="term" value="P:tetrahydrofolate interconversion"/>
    <property type="evidence" value="ECO:0007669"/>
    <property type="project" value="TreeGrafter"/>
</dbReference>
<dbReference type="InterPro" id="IPR037171">
    <property type="entry name" value="NagB/RpiA_transferase-like"/>
</dbReference>
<dbReference type="AlphaFoldDB" id="A0A0F9K2I1"/>
<dbReference type="InterPro" id="IPR024185">
    <property type="entry name" value="FTHF_cligase-like_sf"/>
</dbReference>
<gene>
    <name evidence="4" type="ORF">LCGC14_1754400</name>
</gene>
<evidence type="ECO:0000256" key="1">
    <source>
        <dbReference type="ARBA" id="ARBA00010638"/>
    </source>
</evidence>
<dbReference type="GO" id="GO:0009396">
    <property type="term" value="P:folic acid-containing compound biosynthetic process"/>
    <property type="evidence" value="ECO:0007669"/>
    <property type="project" value="TreeGrafter"/>
</dbReference>
<reference evidence="4" key="1">
    <citation type="journal article" date="2015" name="Nature">
        <title>Complex archaea that bridge the gap between prokaryotes and eukaryotes.</title>
        <authorList>
            <person name="Spang A."/>
            <person name="Saw J.H."/>
            <person name="Jorgensen S.L."/>
            <person name="Zaremba-Niedzwiedzka K."/>
            <person name="Martijn J."/>
            <person name="Lind A.E."/>
            <person name="van Eijk R."/>
            <person name="Schleper C."/>
            <person name="Guy L."/>
            <person name="Ettema T.J."/>
        </authorList>
    </citation>
    <scope>NUCLEOTIDE SEQUENCE</scope>
</reference>
<comment type="caution">
    <text evidence="4">The sequence shown here is derived from an EMBL/GenBank/DDBJ whole genome shotgun (WGS) entry which is preliminary data.</text>
</comment>
<name>A0A0F9K2I1_9ZZZZ</name>
<sequence length="83" mass="9459">MEPKDGCLPSDKFDVILVPTVGISRDGYRLGYGYGYYDRFLAKRKVVTIALTYAKQVVKSVPSSEDDVRINWIVTEDEFFKTS</sequence>
<evidence type="ECO:0000313" key="4">
    <source>
        <dbReference type="EMBL" id="KKM05408.1"/>
    </source>
</evidence>
<keyword evidence="2" id="KW-0547">Nucleotide-binding</keyword>
<organism evidence="4">
    <name type="scientific">marine sediment metagenome</name>
    <dbReference type="NCBI Taxonomy" id="412755"/>
    <lineage>
        <taxon>unclassified sequences</taxon>
        <taxon>metagenomes</taxon>
        <taxon>ecological metagenomes</taxon>
    </lineage>
</organism>
<dbReference type="PANTHER" id="PTHR23407">
    <property type="entry name" value="ATPASE INHIBITOR/5-FORMYLTETRAHYDROFOLATE CYCLO-LIGASE"/>
    <property type="match status" value="1"/>
</dbReference>
<dbReference type="GO" id="GO:0030272">
    <property type="term" value="F:5-formyltetrahydrofolate cyclo-ligase activity"/>
    <property type="evidence" value="ECO:0007669"/>
    <property type="project" value="TreeGrafter"/>
</dbReference>
<dbReference type="PANTHER" id="PTHR23407:SF1">
    <property type="entry name" value="5-FORMYLTETRAHYDROFOLATE CYCLO-LIGASE"/>
    <property type="match status" value="1"/>
</dbReference>
<dbReference type="EMBL" id="LAZR01016232">
    <property type="protein sequence ID" value="KKM05408.1"/>
    <property type="molecule type" value="Genomic_DNA"/>
</dbReference>
<dbReference type="InterPro" id="IPR002698">
    <property type="entry name" value="FTHF_cligase"/>
</dbReference>
<dbReference type="Pfam" id="PF01812">
    <property type="entry name" value="5-FTHF_cyc-lig"/>
    <property type="match status" value="1"/>
</dbReference>
<comment type="similarity">
    <text evidence="1">Belongs to the 5-formyltetrahydrofolate cyclo-ligase family.</text>
</comment>